<dbReference type="AlphaFoldDB" id="A0A7Y0AA65"/>
<comment type="caution">
    <text evidence="2">The sequence shown here is derived from an EMBL/GenBank/DDBJ whole genome shotgun (WGS) entry which is preliminary data.</text>
</comment>
<evidence type="ECO:0000259" key="1">
    <source>
        <dbReference type="SMART" id="SM01321"/>
    </source>
</evidence>
<feature type="domain" description="Transposase IS200-like" evidence="1">
    <location>
        <begin position="23"/>
        <end position="169"/>
    </location>
</feature>
<evidence type="ECO:0000313" key="3">
    <source>
        <dbReference type="Proteomes" id="UP000559626"/>
    </source>
</evidence>
<dbReference type="InterPro" id="IPR036515">
    <property type="entry name" value="Transposase_17_sf"/>
</dbReference>
<dbReference type="SUPFAM" id="SSF143422">
    <property type="entry name" value="Transposase IS200-like"/>
    <property type="match status" value="1"/>
</dbReference>
<dbReference type="InterPro" id="IPR002686">
    <property type="entry name" value="Transposase_17"/>
</dbReference>
<dbReference type="GO" id="GO:0004803">
    <property type="term" value="F:transposase activity"/>
    <property type="evidence" value="ECO:0007669"/>
    <property type="project" value="InterPro"/>
</dbReference>
<dbReference type="PANTHER" id="PTHR36966">
    <property type="entry name" value="REP-ASSOCIATED TYROSINE TRANSPOSASE"/>
    <property type="match status" value="1"/>
</dbReference>
<gene>
    <name evidence="2" type="ORF">HHL22_00125</name>
</gene>
<dbReference type="RefSeq" id="WP_169528953.1">
    <property type="nucleotide sequence ID" value="NZ_JABBGH010000001.1"/>
</dbReference>
<dbReference type="InterPro" id="IPR052715">
    <property type="entry name" value="RAYT_transposase"/>
</dbReference>
<proteinExistence type="predicted"/>
<dbReference type="SMART" id="SM01321">
    <property type="entry name" value="Y1_Tnp"/>
    <property type="match status" value="1"/>
</dbReference>
<dbReference type="GO" id="GO:0043565">
    <property type="term" value="F:sequence-specific DNA binding"/>
    <property type="evidence" value="ECO:0007669"/>
    <property type="project" value="TreeGrafter"/>
</dbReference>
<dbReference type="GO" id="GO:0006313">
    <property type="term" value="P:DNA transposition"/>
    <property type="evidence" value="ECO:0007669"/>
    <property type="project" value="InterPro"/>
</dbReference>
<dbReference type="PANTHER" id="PTHR36966:SF1">
    <property type="entry name" value="REP-ASSOCIATED TYROSINE TRANSPOSASE"/>
    <property type="match status" value="1"/>
</dbReference>
<evidence type="ECO:0000313" key="2">
    <source>
        <dbReference type="EMBL" id="NML63606.1"/>
    </source>
</evidence>
<name>A0A7Y0AA65_9BACT</name>
<sequence>MSKELYQDKYRVASARLLGYDYGQSGAYFVTICTAKRAPYFGRVVVPGDNWDAALVEPTLIGQRVLAGWQQIPQFMPFVALDAFVLMPDHLHGLLLFDKAEVAGPPSTPQNKFGPQRDNLAALIRGFKAGVSSFARAQNLSFGWQSSFYDRVVRSGDELARIQQYILANPSRWKGEQDNSEGIFR</sequence>
<dbReference type="Proteomes" id="UP000559626">
    <property type="component" value="Unassembled WGS sequence"/>
</dbReference>
<accession>A0A7Y0AA65</accession>
<reference evidence="2 3" key="1">
    <citation type="submission" date="2020-04" db="EMBL/GenBank/DDBJ databases">
        <title>Hymenobacter polaris sp. nov., isolated from Arctic soil.</title>
        <authorList>
            <person name="Dahal R.H."/>
        </authorList>
    </citation>
    <scope>NUCLEOTIDE SEQUENCE [LARGE SCALE GENOMIC DNA]</scope>
    <source>
        <strain evidence="2 3">RP-2-7</strain>
    </source>
</reference>
<organism evidence="2 3">
    <name type="scientific">Hymenobacter polaris</name>
    <dbReference type="NCBI Taxonomy" id="2682546"/>
    <lineage>
        <taxon>Bacteria</taxon>
        <taxon>Pseudomonadati</taxon>
        <taxon>Bacteroidota</taxon>
        <taxon>Cytophagia</taxon>
        <taxon>Cytophagales</taxon>
        <taxon>Hymenobacteraceae</taxon>
        <taxon>Hymenobacter</taxon>
    </lineage>
</organism>
<protein>
    <recommendedName>
        <fullName evidence="1">Transposase IS200-like domain-containing protein</fullName>
    </recommendedName>
</protein>
<dbReference type="EMBL" id="JABBGH010000001">
    <property type="protein sequence ID" value="NML63606.1"/>
    <property type="molecule type" value="Genomic_DNA"/>
</dbReference>
<keyword evidence="3" id="KW-1185">Reference proteome</keyword>
<dbReference type="Gene3D" id="3.30.70.1290">
    <property type="entry name" value="Transposase IS200-like"/>
    <property type="match status" value="1"/>
</dbReference>